<reference evidence="2" key="1">
    <citation type="journal article" date="2019" name="Int. J. Syst. Evol. Microbiol.">
        <title>The Global Catalogue of Microorganisms (GCM) 10K type strain sequencing project: providing services to taxonomists for standard genome sequencing and annotation.</title>
        <authorList>
            <consortium name="The Broad Institute Genomics Platform"/>
            <consortium name="The Broad Institute Genome Sequencing Center for Infectious Disease"/>
            <person name="Wu L."/>
            <person name="Ma J."/>
        </authorList>
    </citation>
    <scope>NUCLEOTIDE SEQUENCE [LARGE SCALE GENOMIC DNA]</scope>
    <source>
        <strain evidence="2">JCM 9088</strain>
    </source>
</reference>
<evidence type="ECO:0000313" key="1">
    <source>
        <dbReference type="EMBL" id="GAA2943737.1"/>
    </source>
</evidence>
<keyword evidence="2" id="KW-1185">Reference proteome</keyword>
<evidence type="ECO:0000313" key="2">
    <source>
        <dbReference type="Proteomes" id="UP001500403"/>
    </source>
</evidence>
<comment type="caution">
    <text evidence="1">The sequence shown here is derived from an EMBL/GenBank/DDBJ whole genome shotgun (WGS) entry which is preliminary data.</text>
</comment>
<sequence>MAGSRIAVGVGSCDDCDAGDALHIERAGFETRSQAKLVFQLVCEAGGYVGVDLRKHR</sequence>
<gene>
    <name evidence="1" type="ORF">GCM10010446_31270</name>
</gene>
<dbReference type="Proteomes" id="UP001500403">
    <property type="component" value="Unassembled WGS sequence"/>
</dbReference>
<name>A0ABP6JRG0_9ACTN</name>
<proteinExistence type="predicted"/>
<dbReference type="EMBL" id="BAAAUD010000034">
    <property type="protein sequence ID" value="GAA2943737.1"/>
    <property type="molecule type" value="Genomic_DNA"/>
</dbReference>
<organism evidence="1 2">
    <name type="scientific">Streptomyces enissocaesilis</name>
    <dbReference type="NCBI Taxonomy" id="332589"/>
    <lineage>
        <taxon>Bacteria</taxon>
        <taxon>Bacillati</taxon>
        <taxon>Actinomycetota</taxon>
        <taxon>Actinomycetes</taxon>
        <taxon>Kitasatosporales</taxon>
        <taxon>Streptomycetaceae</taxon>
        <taxon>Streptomyces</taxon>
        <taxon>Streptomyces rochei group</taxon>
    </lineage>
</organism>
<protein>
    <submittedName>
        <fullName evidence="1">Uncharacterized protein</fullName>
    </submittedName>
</protein>
<accession>A0ABP6JRG0</accession>